<organism evidence="6 7">
    <name type="scientific">Orientia chuto str. Dubai</name>
    <dbReference type="NCBI Taxonomy" id="1359168"/>
    <lineage>
        <taxon>Bacteria</taxon>
        <taxon>Pseudomonadati</taxon>
        <taxon>Pseudomonadota</taxon>
        <taxon>Alphaproteobacteria</taxon>
        <taxon>Rickettsiales</taxon>
        <taxon>Rickettsiaceae</taxon>
        <taxon>Rickettsieae</taxon>
        <taxon>Orientia</taxon>
    </lineage>
</organism>
<dbReference type="PANTHER" id="PTHR24189">
    <property type="entry name" value="MYOTROPHIN"/>
    <property type="match status" value="1"/>
</dbReference>
<reference evidence="6 7" key="1">
    <citation type="submission" date="2015-02" db="EMBL/GenBank/DDBJ databases">
        <title>Genome Sequencing of Rickettsiales.</title>
        <authorList>
            <person name="Daugherty S.C."/>
            <person name="Su Q."/>
            <person name="Abolude K."/>
            <person name="Beier-Sexton M."/>
            <person name="Carlyon J.A."/>
            <person name="Carter R."/>
            <person name="Day N.P."/>
            <person name="Dumler S.J."/>
            <person name="Dyachenko V."/>
            <person name="Godinez A."/>
            <person name="Kurtti T.J."/>
            <person name="Lichay M."/>
            <person name="Mullins K.E."/>
            <person name="Ott S."/>
            <person name="Pappas-Brown V."/>
            <person name="Paris D.H."/>
            <person name="Patel P."/>
            <person name="Richards A.L."/>
            <person name="Sadzewicz L."/>
            <person name="Sears K."/>
            <person name="Seidman D."/>
            <person name="Sengamalay N."/>
            <person name="Stenos J."/>
            <person name="Tallon L.J."/>
            <person name="Vincent G."/>
            <person name="Fraser C.M."/>
            <person name="Munderloh U."/>
            <person name="Dunning-Hotopp J.C."/>
        </authorList>
    </citation>
    <scope>NUCLEOTIDE SEQUENCE [LARGE SCALE GENOMIC DNA]</scope>
    <source>
        <strain evidence="6 7">Fuller</strain>
    </source>
</reference>
<dbReference type="OrthoDB" id="7164484at2"/>
<keyword evidence="2 3" id="KW-0040">ANK repeat</keyword>
<name>A0A0F3MNL8_9RICK</name>
<dbReference type="PROSITE" id="PS50297">
    <property type="entry name" value="ANK_REP_REGION"/>
    <property type="match status" value="1"/>
</dbReference>
<proteinExistence type="predicted"/>
<dbReference type="EMBL" id="LANP01000012">
    <property type="protein sequence ID" value="KJV56179.1"/>
    <property type="molecule type" value="Genomic_DNA"/>
</dbReference>
<dbReference type="AlphaFoldDB" id="A0A0F3MNL8"/>
<dbReference type="Proteomes" id="UP000033616">
    <property type="component" value="Unassembled WGS sequence"/>
</dbReference>
<dbReference type="STRING" id="1359168.OCHUTO_0568"/>
<evidence type="ECO:0000256" key="1">
    <source>
        <dbReference type="ARBA" id="ARBA00022737"/>
    </source>
</evidence>
<keyword evidence="1" id="KW-0677">Repeat</keyword>
<evidence type="ECO:0000256" key="3">
    <source>
        <dbReference type="PROSITE-ProRule" id="PRU00023"/>
    </source>
</evidence>
<comment type="caution">
    <text evidence="6">The sequence shown here is derived from an EMBL/GenBank/DDBJ whole genome shotgun (WGS) entry which is preliminary data.</text>
</comment>
<evidence type="ECO:0000313" key="6">
    <source>
        <dbReference type="EMBL" id="KJV56179.1"/>
    </source>
</evidence>
<feature type="region of interest" description="Disordered" evidence="4">
    <location>
        <begin position="267"/>
        <end position="290"/>
    </location>
</feature>
<dbReference type="RefSeq" id="WP_045797254.1">
    <property type="nucleotide sequence ID" value="NZ_LANP01000012.1"/>
</dbReference>
<accession>A0A0F3MNL8</accession>
<dbReference type="Pfam" id="PF12796">
    <property type="entry name" value="Ank_2"/>
    <property type="match status" value="1"/>
</dbReference>
<keyword evidence="7" id="KW-1185">Reference proteome</keyword>
<dbReference type="InterPro" id="IPR036770">
    <property type="entry name" value="Ankyrin_rpt-contain_sf"/>
</dbReference>
<dbReference type="Gene3D" id="1.25.40.20">
    <property type="entry name" value="Ankyrin repeat-containing domain"/>
    <property type="match status" value="1"/>
</dbReference>
<evidence type="ECO:0000256" key="2">
    <source>
        <dbReference type="ARBA" id="ARBA00023043"/>
    </source>
</evidence>
<feature type="domain" description="PRANC" evidence="5">
    <location>
        <begin position="161"/>
        <end position="268"/>
    </location>
</feature>
<evidence type="ECO:0000313" key="7">
    <source>
        <dbReference type="Proteomes" id="UP000033616"/>
    </source>
</evidence>
<feature type="compositionally biased region" description="Basic and acidic residues" evidence="4">
    <location>
        <begin position="275"/>
        <end position="290"/>
    </location>
</feature>
<evidence type="ECO:0000259" key="5">
    <source>
        <dbReference type="Pfam" id="PF09372"/>
    </source>
</evidence>
<gene>
    <name evidence="6" type="ORF">OCHUTO_0568</name>
</gene>
<dbReference type="SMART" id="SM00248">
    <property type="entry name" value="ANK"/>
    <property type="match status" value="2"/>
</dbReference>
<dbReference type="InterPro" id="IPR002110">
    <property type="entry name" value="Ankyrin_rpt"/>
</dbReference>
<dbReference type="PROSITE" id="PS50088">
    <property type="entry name" value="ANK_REPEAT"/>
    <property type="match status" value="1"/>
</dbReference>
<dbReference type="PATRIC" id="fig|1359168.3.peg.160"/>
<dbReference type="Pfam" id="PF09372">
    <property type="entry name" value="PRANC"/>
    <property type="match status" value="1"/>
</dbReference>
<evidence type="ECO:0000256" key="4">
    <source>
        <dbReference type="SAM" id="MobiDB-lite"/>
    </source>
</evidence>
<dbReference type="PANTHER" id="PTHR24189:SF50">
    <property type="entry name" value="ANKYRIN REPEAT AND SOCS BOX PROTEIN 2"/>
    <property type="match status" value="1"/>
</dbReference>
<protein>
    <submittedName>
        <fullName evidence="6">Ankyrin repeat family protein</fullName>
    </submittedName>
</protein>
<dbReference type="InterPro" id="IPR050745">
    <property type="entry name" value="Multifunctional_regulatory"/>
</dbReference>
<dbReference type="SUPFAM" id="SSF48403">
    <property type="entry name" value="Ankyrin repeat"/>
    <property type="match status" value="1"/>
</dbReference>
<sequence length="290" mass="32349">MPNTELTNVAGDSILHCAVRARHPNLSIVQAVLPYINDVNIPNHDGATPLHYAAEKIIGGSDVIRELLNHGADINMTDAEEDTPLAAAIKCSALINMKLESSELLTSHIAKLEHSNAKVSNHNGWSKNLSMIQQSQELSEYRKMCSEEIERLQGIKVGVEGKNMFSTFVASSDKNTFAKYANHPAVLEMHLNAEQNFPIYGCCLKEHITQGRERQKLLCEAIESIDGAIISDKKSEDRSKETTPSWADLPKELKFKILKHLSNEDLSKVQQSSRFNEKKQQQETSDSRSL</sequence>
<feature type="repeat" description="ANK" evidence="3">
    <location>
        <begin position="45"/>
        <end position="79"/>
    </location>
</feature>
<dbReference type="InterPro" id="IPR018272">
    <property type="entry name" value="PRANC_domain"/>
</dbReference>